<proteinExistence type="inferred from homology"/>
<dbReference type="SUPFAM" id="SSF58104">
    <property type="entry name" value="Methyl-accepting chemotaxis protein (MCP) signaling domain"/>
    <property type="match status" value="1"/>
</dbReference>
<dbReference type="RefSeq" id="WP_186841301.1">
    <property type="nucleotide sequence ID" value="NZ_WJBC01000003.1"/>
</dbReference>
<comment type="caution">
    <text evidence="7">The sequence shown here is derived from an EMBL/GenBank/DDBJ whole genome shotgun (WGS) entry which is preliminary data.</text>
</comment>
<keyword evidence="4" id="KW-0812">Transmembrane</keyword>
<evidence type="ECO:0000313" key="7">
    <source>
        <dbReference type="EMBL" id="MBC3803371.1"/>
    </source>
</evidence>
<dbReference type="Gene3D" id="1.20.120.1530">
    <property type="match status" value="1"/>
</dbReference>
<sequence>MKKNIRKQLLQLCIPILTIYLLIGCVALAIFNQNGPSEFFIHYYSTIILAILGVGFCLNLGSLLSLSSKHNERSSTLADVLERLSVGEIDIDLIAIDDATDKLGQAVLAMTNKMRVYVDAADRLAKGEFSSEMQLILDNDLLGRNLISIGESLSMLEENVRKLSASMNPNEASPAGSNLTGIYSDLVDTINKTVIKLSDKIALYENAMDAIPFPMHILDSNAHALFYNKTLENLLQAAGLIENRETANGIKVCSYGVENCNSKECSENCSIYRLITKDLTTFNFEFMGTHNQKNSRFIKNNQDEKIGFIEITIDLTSLVSLNQYTSAEVARLQKNLLLLADGNLEFDMNLETGNQYTTEIHEHFKDINDSLGIVKISIGNLISDTGTLSSAIITGDLAVRADESKFSGSWKAIISGMNNILKEVEKPLHEVSAVMDAISAGNLKTSITGQYEGAFDQLKQSVNTTVNQLNHVIDEIATVTGALGNGNLNIEDVSEFSGDFVGISQSLNIIIKILNTLLSEIYTAALQVNSGAGQVAAGSQSLAQGATEQASTIEELTASITEIANQTKENAKSANQTRELTALVRKNADIGNLQMAEMQNSMVEINQSSRDISKIIKVIDEIAFQTNILSLNAAVEAARAGVHGKGFAVVAEEVRTLAARSAEAAKETAYLIEGSISKVQHGTRMANETAMALQDIVTGISQITDFVGNISSASSDQATGIAQISMGIEQVAQVVQQNSATSEESAAASEELFSQAELLKETISQFTLRK</sequence>
<evidence type="ECO:0000256" key="4">
    <source>
        <dbReference type="SAM" id="Phobius"/>
    </source>
</evidence>
<evidence type="ECO:0000259" key="5">
    <source>
        <dbReference type="PROSITE" id="PS50111"/>
    </source>
</evidence>
<keyword evidence="4" id="KW-0472">Membrane</keyword>
<dbReference type="Pfam" id="PF00015">
    <property type="entry name" value="MCPsignal"/>
    <property type="match status" value="1"/>
</dbReference>
<dbReference type="PROSITE" id="PS50885">
    <property type="entry name" value="HAMP"/>
    <property type="match status" value="1"/>
</dbReference>
<dbReference type="PROSITE" id="PS50111">
    <property type="entry name" value="CHEMOTAXIS_TRANSDUC_2"/>
    <property type="match status" value="1"/>
</dbReference>
<dbReference type="CDD" id="cd11386">
    <property type="entry name" value="MCP_signal"/>
    <property type="match status" value="1"/>
</dbReference>
<name>A0ABR6WT13_9FIRM</name>
<evidence type="ECO:0000313" key="8">
    <source>
        <dbReference type="Proteomes" id="UP000603234"/>
    </source>
</evidence>
<dbReference type="PANTHER" id="PTHR43531:SF11">
    <property type="entry name" value="METHYL-ACCEPTING CHEMOTAXIS PROTEIN 3"/>
    <property type="match status" value="1"/>
</dbReference>
<dbReference type="Pfam" id="PF18947">
    <property type="entry name" value="HAMP_2"/>
    <property type="match status" value="1"/>
</dbReference>
<feature type="domain" description="HAMP" evidence="6">
    <location>
        <begin position="422"/>
        <end position="474"/>
    </location>
</feature>
<dbReference type="InterPro" id="IPR004090">
    <property type="entry name" value="Chemotax_Me-accpt_rcpt"/>
</dbReference>
<dbReference type="PRINTS" id="PR00260">
    <property type="entry name" value="CHEMTRNSDUCR"/>
</dbReference>
<protein>
    <submittedName>
        <fullName evidence="7">Methyl-accepting chemotaxis protein</fullName>
    </submittedName>
</protein>
<dbReference type="InterPro" id="IPR003660">
    <property type="entry name" value="HAMP_dom"/>
</dbReference>
<evidence type="ECO:0000256" key="2">
    <source>
        <dbReference type="ARBA" id="ARBA00029447"/>
    </source>
</evidence>
<dbReference type="PROSITE" id="PS51257">
    <property type="entry name" value="PROKAR_LIPOPROTEIN"/>
    <property type="match status" value="1"/>
</dbReference>
<dbReference type="EMBL" id="WJBC01000003">
    <property type="protein sequence ID" value="MBC3803371.1"/>
    <property type="molecule type" value="Genomic_DNA"/>
</dbReference>
<gene>
    <name evidence="7" type="ORF">GH808_02820</name>
</gene>
<dbReference type="Gene3D" id="1.10.287.950">
    <property type="entry name" value="Methyl-accepting chemotaxis protein"/>
    <property type="match status" value="1"/>
</dbReference>
<comment type="similarity">
    <text evidence="2">Belongs to the methyl-accepting chemotaxis (MCP) protein family.</text>
</comment>
<accession>A0ABR6WT13</accession>
<feature type="transmembrane region" description="Helical" evidence="4">
    <location>
        <begin position="12"/>
        <end position="31"/>
    </location>
</feature>
<keyword evidence="8" id="KW-1185">Reference proteome</keyword>
<feature type="domain" description="Methyl-accepting transducer" evidence="5">
    <location>
        <begin position="524"/>
        <end position="753"/>
    </location>
</feature>
<dbReference type="SMART" id="SM00304">
    <property type="entry name" value="HAMP"/>
    <property type="match status" value="2"/>
</dbReference>
<keyword evidence="3" id="KW-0807">Transducer</keyword>
<evidence type="ECO:0000259" key="6">
    <source>
        <dbReference type="PROSITE" id="PS50885"/>
    </source>
</evidence>
<dbReference type="InterPro" id="IPR051310">
    <property type="entry name" value="MCP_chemotaxis"/>
</dbReference>
<reference evidence="7 8" key="1">
    <citation type="journal article" date="2020" name="mSystems">
        <title>Defining Genomic and Predicted Metabolic Features of the Acetobacterium Genus.</title>
        <authorList>
            <person name="Ross D.E."/>
            <person name="Marshall C.W."/>
            <person name="Gulliver D."/>
            <person name="May H.D."/>
            <person name="Norman R.S."/>
        </authorList>
    </citation>
    <scope>NUCLEOTIDE SEQUENCE [LARGE SCALE GENOMIC DNA]</scope>
    <source>
        <strain evidence="7 8">DSM 8238</strain>
    </source>
</reference>
<dbReference type="SMART" id="SM00283">
    <property type="entry name" value="MA"/>
    <property type="match status" value="1"/>
</dbReference>
<evidence type="ECO:0000256" key="1">
    <source>
        <dbReference type="ARBA" id="ARBA00022500"/>
    </source>
</evidence>
<evidence type="ECO:0000256" key="3">
    <source>
        <dbReference type="PROSITE-ProRule" id="PRU00284"/>
    </source>
</evidence>
<dbReference type="Proteomes" id="UP000603234">
    <property type="component" value="Unassembled WGS sequence"/>
</dbReference>
<keyword evidence="1" id="KW-0145">Chemotaxis</keyword>
<keyword evidence="4" id="KW-1133">Transmembrane helix</keyword>
<dbReference type="PANTHER" id="PTHR43531">
    <property type="entry name" value="PROTEIN ICFG"/>
    <property type="match status" value="1"/>
</dbReference>
<organism evidence="7 8">
    <name type="scientific">Acetobacterium fimetarium</name>
    <dbReference type="NCBI Taxonomy" id="52691"/>
    <lineage>
        <taxon>Bacteria</taxon>
        <taxon>Bacillati</taxon>
        <taxon>Bacillota</taxon>
        <taxon>Clostridia</taxon>
        <taxon>Eubacteriales</taxon>
        <taxon>Eubacteriaceae</taxon>
        <taxon>Acetobacterium</taxon>
    </lineage>
</organism>
<dbReference type="InterPro" id="IPR004089">
    <property type="entry name" value="MCPsignal_dom"/>
</dbReference>
<feature type="transmembrane region" description="Helical" evidence="4">
    <location>
        <begin position="43"/>
        <end position="66"/>
    </location>
</feature>